<accession>A0ACD4NTX7</accession>
<gene>
    <name evidence="1" type="ORF">OXU80_08295</name>
</gene>
<sequence length="141" mass="15255">MPHPASQAAGFRGRPEPPARSGRSPDPAARVRCDVAAELAGAFLGVPVEKIRHPRRQRAAICRARHVAMYIANVSFRVSLTAMAAEFGRDRSSCSHAVGRIEDGRDDPALDALLERLDGLTSVLDAALPPLRETSDGEHRR</sequence>
<dbReference type="EMBL" id="CP113520">
    <property type="protein sequence ID" value="WAJ30193.1"/>
    <property type="molecule type" value="Genomic_DNA"/>
</dbReference>
<name>A0ACD4NTX7_9HYPH</name>
<organism evidence="1 2">
    <name type="scientific">Antarcticirhabdus aurantiaca</name>
    <dbReference type="NCBI Taxonomy" id="2606717"/>
    <lineage>
        <taxon>Bacteria</taxon>
        <taxon>Pseudomonadati</taxon>
        <taxon>Pseudomonadota</taxon>
        <taxon>Alphaproteobacteria</taxon>
        <taxon>Hyphomicrobiales</taxon>
        <taxon>Aurantimonadaceae</taxon>
        <taxon>Antarcticirhabdus</taxon>
    </lineage>
</organism>
<reference evidence="1" key="1">
    <citation type="submission" date="2022-11" db="EMBL/GenBank/DDBJ databases">
        <title>beta-Carotene-producing bacterium, Jeongeuplla avenae sp. nov., alleviates the salt stress of Arabidopsis seedlings.</title>
        <authorList>
            <person name="Jiang L."/>
            <person name="Lee J."/>
        </authorList>
    </citation>
    <scope>NUCLEOTIDE SEQUENCE</scope>
    <source>
        <strain evidence="1">DY_R2A_6</strain>
    </source>
</reference>
<evidence type="ECO:0000313" key="1">
    <source>
        <dbReference type="EMBL" id="WAJ30193.1"/>
    </source>
</evidence>
<proteinExistence type="predicted"/>
<evidence type="ECO:0000313" key="2">
    <source>
        <dbReference type="Proteomes" id="UP001163223"/>
    </source>
</evidence>
<dbReference type="Proteomes" id="UP001163223">
    <property type="component" value="Chromosome"/>
</dbReference>
<keyword evidence="2" id="KW-1185">Reference proteome</keyword>
<protein>
    <submittedName>
        <fullName evidence="1">Uncharacterized protein</fullName>
    </submittedName>
</protein>